<evidence type="ECO:0000259" key="5">
    <source>
        <dbReference type="PROSITE" id="PS50931"/>
    </source>
</evidence>
<proteinExistence type="inferred from homology"/>
<dbReference type="GO" id="GO:0032993">
    <property type="term" value="C:protein-DNA complex"/>
    <property type="evidence" value="ECO:0007669"/>
    <property type="project" value="TreeGrafter"/>
</dbReference>
<dbReference type="EMBL" id="SMKP01000170">
    <property type="protein sequence ID" value="TDD13600.1"/>
    <property type="molecule type" value="Genomic_DNA"/>
</dbReference>
<dbReference type="Pfam" id="PF03466">
    <property type="entry name" value="LysR_substrate"/>
    <property type="match status" value="1"/>
</dbReference>
<gene>
    <name evidence="6" type="ORF">E1294_40430</name>
</gene>
<dbReference type="Proteomes" id="UP000294543">
    <property type="component" value="Unassembled WGS sequence"/>
</dbReference>
<dbReference type="InterPro" id="IPR036390">
    <property type="entry name" value="WH_DNA-bd_sf"/>
</dbReference>
<dbReference type="PROSITE" id="PS50931">
    <property type="entry name" value="HTH_LYSR"/>
    <property type="match status" value="1"/>
</dbReference>
<protein>
    <submittedName>
        <fullName evidence="6">LysR family transcriptional regulator</fullName>
    </submittedName>
</protein>
<dbReference type="PANTHER" id="PTHR30346:SF28">
    <property type="entry name" value="HTH-TYPE TRANSCRIPTIONAL REGULATOR CYNR"/>
    <property type="match status" value="1"/>
</dbReference>
<organism evidence="6 7">
    <name type="scientific">Nonomuraea diastatica</name>
    <dbReference type="NCBI Taxonomy" id="1848329"/>
    <lineage>
        <taxon>Bacteria</taxon>
        <taxon>Bacillati</taxon>
        <taxon>Actinomycetota</taxon>
        <taxon>Actinomycetes</taxon>
        <taxon>Streptosporangiales</taxon>
        <taxon>Streptosporangiaceae</taxon>
        <taxon>Nonomuraea</taxon>
    </lineage>
</organism>
<dbReference type="OrthoDB" id="3176554at2"/>
<evidence type="ECO:0000313" key="7">
    <source>
        <dbReference type="Proteomes" id="UP000294543"/>
    </source>
</evidence>
<dbReference type="InterPro" id="IPR036388">
    <property type="entry name" value="WH-like_DNA-bd_sf"/>
</dbReference>
<dbReference type="PANTHER" id="PTHR30346">
    <property type="entry name" value="TRANSCRIPTIONAL DUAL REGULATOR HCAR-RELATED"/>
    <property type="match status" value="1"/>
</dbReference>
<dbReference type="Gene3D" id="1.10.10.10">
    <property type="entry name" value="Winged helix-like DNA-binding domain superfamily/Winged helix DNA-binding domain"/>
    <property type="match status" value="1"/>
</dbReference>
<dbReference type="GO" id="GO:0003700">
    <property type="term" value="F:DNA-binding transcription factor activity"/>
    <property type="evidence" value="ECO:0007669"/>
    <property type="project" value="InterPro"/>
</dbReference>
<dbReference type="SUPFAM" id="SSF53850">
    <property type="entry name" value="Periplasmic binding protein-like II"/>
    <property type="match status" value="1"/>
</dbReference>
<reference evidence="6 7" key="1">
    <citation type="submission" date="2019-03" db="EMBL/GenBank/DDBJ databases">
        <title>Draft genome sequences of novel Actinobacteria.</title>
        <authorList>
            <person name="Sahin N."/>
            <person name="Ay H."/>
            <person name="Saygin H."/>
        </authorList>
    </citation>
    <scope>NUCLEOTIDE SEQUENCE [LARGE SCALE GENOMIC DNA]</scope>
    <source>
        <strain evidence="6 7">KC712</strain>
    </source>
</reference>
<evidence type="ECO:0000313" key="6">
    <source>
        <dbReference type="EMBL" id="TDD13600.1"/>
    </source>
</evidence>
<dbReference type="GO" id="GO:0003677">
    <property type="term" value="F:DNA binding"/>
    <property type="evidence" value="ECO:0007669"/>
    <property type="project" value="UniProtKB-KW"/>
</dbReference>
<evidence type="ECO:0000256" key="1">
    <source>
        <dbReference type="ARBA" id="ARBA00009437"/>
    </source>
</evidence>
<dbReference type="CDD" id="cd08414">
    <property type="entry name" value="PBP2_LTTR_aromatics_like"/>
    <property type="match status" value="1"/>
</dbReference>
<feature type="domain" description="HTH lysR-type" evidence="5">
    <location>
        <begin position="1"/>
        <end position="58"/>
    </location>
</feature>
<dbReference type="PRINTS" id="PR00039">
    <property type="entry name" value="HTHLYSR"/>
</dbReference>
<dbReference type="InterPro" id="IPR005119">
    <property type="entry name" value="LysR_subst-bd"/>
</dbReference>
<dbReference type="AlphaFoldDB" id="A0A4R4WIZ9"/>
<dbReference type="InterPro" id="IPR000847">
    <property type="entry name" value="LysR_HTH_N"/>
</dbReference>
<evidence type="ECO:0000256" key="4">
    <source>
        <dbReference type="ARBA" id="ARBA00023163"/>
    </source>
</evidence>
<name>A0A4R4WIZ9_9ACTN</name>
<dbReference type="Pfam" id="PF00126">
    <property type="entry name" value="HTH_1"/>
    <property type="match status" value="1"/>
</dbReference>
<keyword evidence="2" id="KW-0805">Transcription regulation</keyword>
<dbReference type="Gene3D" id="3.40.190.10">
    <property type="entry name" value="Periplasmic binding protein-like II"/>
    <property type="match status" value="2"/>
</dbReference>
<keyword evidence="7" id="KW-1185">Reference proteome</keyword>
<keyword evidence="3" id="KW-0238">DNA-binding</keyword>
<keyword evidence="4" id="KW-0804">Transcription</keyword>
<accession>A0A4R4WIZ9</accession>
<dbReference type="FunFam" id="1.10.10.10:FF:000001">
    <property type="entry name" value="LysR family transcriptional regulator"/>
    <property type="match status" value="1"/>
</dbReference>
<dbReference type="SUPFAM" id="SSF46785">
    <property type="entry name" value="Winged helix' DNA-binding domain"/>
    <property type="match status" value="1"/>
</dbReference>
<comment type="similarity">
    <text evidence="1">Belongs to the LysR transcriptional regulatory family.</text>
</comment>
<evidence type="ECO:0000256" key="2">
    <source>
        <dbReference type="ARBA" id="ARBA00023015"/>
    </source>
</evidence>
<comment type="caution">
    <text evidence="6">The sequence shown here is derived from an EMBL/GenBank/DDBJ whole genome shotgun (WGS) entry which is preliminary data.</text>
</comment>
<evidence type="ECO:0000256" key="3">
    <source>
        <dbReference type="ARBA" id="ARBA00023125"/>
    </source>
</evidence>
<sequence length="299" mass="31873">MELRHMRCAVALADTLHFGRAAKRLGIAQPPLSQQIKSLEEELGVRLFERSSRQVALTLAGEAFIGEARAILSKVERATLAARATGRGEAGQLMIGLVGSAAAATLPTLIRAFRRRHPGVELRLRELPTASQAEQLLIGELDAGLLRPPLAGKAAARLSLKPLEKEALLAVLPSDHRLAGRSSIPVSLLAGEDFVLFPRQAGPGLYDQVTSLCRRGGFVPAVAQEAVQMQTIAGLVAAGLGVSLVPASVARLTRPDVRFVPVTPRVHASTLSLAWRTGDTSPLVDNLVRLARDLFRAAQ</sequence>